<proteinExistence type="inferred from homology"/>
<name>A0A1W1HC72_9BACT</name>
<dbReference type="AlphaFoldDB" id="A0A1W1HC72"/>
<keyword evidence="2" id="KW-0328">Glycosyltransferase</keyword>
<dbReference type="GO" id="GO:0016757">
    <property type="term" value="F:glycosyltransferase activity"/>
    <property type="evidence" value="ECO:0007669"/>
    <property type="project" value="UniProtKB-KW"/>
</dbReference>
<evidence type="ECO:0000256" key="1">
    <source>
        <dbReference type="ARBA" id="ARBA00006739"/>
    </source>
</evidence>
<comment type="similarity">
    <text evidence="1">Belongs to the glycosyltransferase 2 family.</text>
</comment>
<evidence type="ECO:0000313" key="5">
    <source>
        <dbReference type="EMBL" id="SLM29978.1"/>
    </source>
</evidence>
<gene>
    <name evidence="5" type="ORF">MTBBW1_2030068</name>
</gene>
<keyword evidence="6" id="KW-1185">Reference proteome</keyword>
<dbReference type="STRING" id="1246637.MTBBW1_2030068"/>
<feature type="domain" description="Glycosyltransferase 2-like" evidence="4">
    <location>
        <begin position="8"/>
        <end position="140"/>
    </location>
</feature>
<sequence length="474" mass="54491">MAMPKVLIIIVTWNKEEYVLNLLKSLQNIEYQRASMKIVVVDNASTDTTVESIKALYKDVTLLCNEENLGGTGGFNTGLKWASEQPAGSFDYLWLLDNDVVVNRYALIELVELLESTPDAAVAGSTMMQQDYPWRINEVGSFYNRNTGELVFNLHLTTIHPWKGRAVEEMLDTKCDLSHFIPDYHPSLDVDYVAAASLLIRSDVAAKAGLWLDCFIHFDDVEWCLRISEMGYRVLVSCRSLIWHMSAVVKVPTWVVYYDCRNALTVLKKYAKDKKNVARAVRRQLYKATFLKMIGRCELADLVLDAVDDYRKGRMGRKDDICLPPVKSHHQQLLSELPFMDPNIKKILVSWHVNLHATKIQEKLVKTVRERPDITIDFLTFPGGDAVYQFPGANMVAISMNRMLRMIQYYRLRGKYDLVIQSDYKRVLFLSWLDSKIMFLNNENYCLRSAPTFLEMLGFLKNSIFKRLFAGGSR</sequence>
<dbReference type="InterPro" id="IPR029044">
    <property type="entry name" value="Nucleotide-diphossugar_trans"/>
</dbReference>
<evidence type="ECO:0000256" key="2">
    <source>
        <dbReference type="ARBA" id="ARBA00022676"/>
    </source>
</evidence>
<dbReference type="EMBL" id="FWEV01000117">
    <property type="protein sequence ID" value="SLM29978.1"/>
    <property type="molecule type" value="Genomic_DNA"/>
</dbReference>
<evidence type="ECO:0000256" key="3">
    <source>
        <dbReference type="ARBA" id="ARBA00022679"/>
    </source>
</evidence>
<dbReference type="OrthoDB" id="9771846at2"/>
<organism evidence="5 6">
    <name type="scientific">Desulfamplus magnetovallimortis</name>
    <dbReference type="NCBI Taxonomy" id="1246637"/>
    <lineage>
        <taxon>Bacteria</taxon>
        <taxon>Pseudomonadati</taxon>
        <taxon>Thermodesulfobacteriota</taxon>
        <taxon>Desulfobacteria</taxon>
        <taxon>Desulfobacterales</taxon>
        <taxon>Desulfobacteraceae</taxon>
        <taxon>Desulfamplus</taxon>
    </lineage>
</organism>
<dbReference type="SUPFAM" id="SSF53448">
    <property type="entry name" value="Nucleotide-diphospho-sugar transferases"/>
    <property type="match status" value="1"/>
</dbReference>
<dbReference type="PANTHER" id="PTHR43179">
    <property type="entry name" value="RHAMNOSYLTRANSFERASE WBBL"/>
    <property type="match status" value="1"/>
</dbReference>
<protein>
    <recommendedName>
        <fullName evidence="4">Glycosyltransferase 2-like domain-containing protein</fullName>
    </recommendedName>
</protein>
<evidence type="ECO:0000259" key="4">
    <source>
        <dbReference type="Pfam" id="PF00535"/>
    </source>
</evidence>
<dbReference type="PANTHER" id="PTHR43179:SF12">
    <property type="entry name" value="GALACTOFURANOSYLTRANSFERASE GLFT2"/>
    <property type="match status" value="1"/>
</dbReference>
<keyword evidence="3" id="KW-0808">Transferase</keyword>
<dbReference type="CDD" id="cd04186">
    <property type="entry name" value="GT_2_like_c"/>
    <property type="match status" value="1"/>
</dbReference>
<accession>A0A1W1HC72</accession>
<dbReference type="InterPro" id="IPR001173">
    <property type="entry name" value="Glyco_trans_2-like"/>
</dbReference>
<evidence type="ECO:0000313" key="6">
    <source>
        <dbReference type="Proteomes" id="UP000191931"/>
    </source>
</evidence>
<dbReference type="Gene3D" id="3.90.550.60">
    <property type="match status" value="1"/>
</dbReference>
<dbReference type="RefSeq" id="WP_080807213.1">
    <property type="nucleotide sequence ID" value="NZ_LT828556.1"/>
</dbReference>
<reference evidence="5 6" key="1">
    <citation type="submission" date="2017-03" db="EMBL/GenBank/DDBJ databases">
        <authorList>
            <person name="Afonso C.L."/>
            <person name="Miller P.J."/>
            <person name="Scott M.A."/>
            <person name="Spackman E."/>
            <person name="Goraichik I."/>
            <person name="Dimitrov K.M."/>
            <person name="Suarez D.L."/>
            <person name="Swayne D.E."/>
        </authorList>
    </citation>
    <scope>NUCLEOTIDE SEQUENCE [LARGE SCALE GENOMIC DNA]</scope>
    <source>
        <strain evidence="5">PRJEB14757</strain>
    </source>
</reference>
<dbReference type="Proteomes" id="UP000191931">
    <property type="component" value="Unassembled WGS sequence"/>
</dbReference>
<dbReference type="Pfam" id="PF00535">
    <property type="entry name" value="Glycos_transf_2"/>
    <property type="match status" value="1"/>
</dbReference>